<dbReference type="PROSITE" id="PS50089">
    <property type="entry name" value="ZF_RING_2"/>
    <property type="match status" value="1"/>
</dbReference>
<dbReference type="PANTHER" id="PTHR11210">
    <property type="entry name" value="RING BOX"/>
    <property type="match status" value="1"/>
</dbReference>
<dbReference type="InterPro" id="IPR013083">
    <property type="entry name" value="Znf_RING/FYVE/PHD"/>
</dbReference>
<dbReference type="OrthoDB" id="1681166at2759"/>
<reference evidence="12 13" key="2">
    <citation type="journal article" date="2019" name="G3 (Bethesda)">
        <title>Hybrid Assembly of the Genome of the Entomopathogenic Nematode Steinernema carpocapsae Identifies the X-Chromosome.</title>
        <authorList>
            <person name="Serra L."/>
            <person name="Macchietto M."/>
            <person name="Macias-Munoz A."/>
            <person name="McGill C.J."/>
            <person name="Rodriguez I.M."/>
            <person name="Rodriguez B."/>
            <person name="Murad R."/>
            <person name="Mortazavi A."/>
        </authorList>
    </citation>
    <scope>NUCLEOTIDE SEQUENCE [LARGE SCALE GENOMIC DNA]</scope>
    <source>
        <strain evidence="12 13">ALL</strain>
    </source>
</reference>
<feature type="domain" description="RING-type" evidence="11">
    <location>
        <begin position="83"/>
        <end position="138"/>
    </location>
</feature>
<evidence type="ECO:0000256" key="1">
    <source>
        <dbReference type="ARBA" id="ARBA00009273"/>
    </source>
</evidence>
<dbReference type="GO" id="GO:0051301">
    <property type="term" value="P:cell division"/>
    <property type="evidence" value="ECO:0007669"/>
    <property type="project" value="UniProtKB-KW"/>
</dbReference>
<dbReference type="GO" id="GO:0008270">
    <property type="term" value="F:zinc ion binding"/>
    <property type="evidence" value="ECO:0007669"/>
    <property type="project" value="UniProtKB-KW"/>
</dbReference>
<keyword evidence="3" id="KW-0132">Cell division</keyword>
<dbReference type="Proteomes" id="UP000298663">
    <property type="component" value="Chromosome X"/>
</dbReference>
<reference evidence="12 13" key="1">
    <citation type="journal article" date="2015" name="Genome Biol.">
        <title>Comparative genomics of Steinernema reveals deeply conserved gene regulatory networks.</title>
        <authorList>
            <person name="Dillman A.R."/>
            <person name="Macchietto M."/>
            <person name="Porter C.F."/>
            <person name="Rogers A."/>
            <person name="Williams B."/>
            <person name="Antoshechkin I."/>
            <person name="Lee M.M."/>
            <person name="Goodwin Z."/>
            <person name="Lu X."/>
            <person name="Lewis E.E."/>
            <person name="Goodrich-Blair H."/>
            <person name="Stock S.P."/>
            <person name="Adams B.J."/>
            <person name="Sternberg P.W."/>
            <person name="Mortazavi A."/>
        </authorList>
    </citation>
    <scope>NUCLEOTIDE SEQUENCE [LARGE SCALE GENOMIC DNA]</scope>
    <source>
        <strain evidence="12 13">ALL</strain>
    </source>
</reference>
<evidence type="ECO:0000256" key="3">
    <source>
        <dbReference type="ARBA" id="ARBA00022618"/>
    </source>
</evidence>
<evidence type="ECO:0000313" key="13">
    <source>
        <dbReference type="Proteomes" id="UP000298663"/>
    </source>
</evidence>
<evidence type="ECO:0000313" key="12">
    <source>
        <dbReference type="EMBL" id="TMS35211.1"/>
    </source>
</evidence>
<dbReference type="GO" id="GO:0097602">
    <property type="term" value="F:cullin family protein binding"/>
    <property type="evidence" value="ECO:0007669"/>
    <property type="project" value="InterPro"/>
</dbReference>
<evidence type="ECO:0000256" key="9">
    <source>
        <dbReference type="ARBA" id="ARBA00023306"/>
    </source>
</evidence>
<keyword evidence="13" id="KW-1185">Reference proteome</keyword>
<evidence type="ECO:0000256" key="6">
    <source>
        <dbReference type="ARBA" id="ARBA00022776"/>
    </source>
</evidence>
<accession>A0A4U8UQE0</accession>
<comment type="caution">
    <text evidence="12">The sequence shown here is derived from an EMBL/GenBank/DDBJ whole genome shotgun (WGS) entry which is preliminary data.</text>
</comment>
<keyword evidence="4" id="KW-0479">Metal-binding</keyword>
<evidence type="ECO:0000256" key="5">
    <source>
        <dbReference type="ARBA" id="ARBA00022771"/>
    </source>
</evidence>
<dbReference type="GO" id="GO:0061630">
    <property type="term" value="F:ubiquitin protein ligase activity"/>
    <property type="evidence" value="ECO:0007669"/>
    <property type="project" value="InterPro"/>
</dbReference>
<proteinExistence type="inferred from homology"/>
<dbReference type="AlphaFoldDB" id="A0A4U8UQE0"/>
<dbReference type="InterPro" id="IPR024991">
    <property type="entry name" value="RING-H2_APC11"/>
</dbReference>
<dbReference type="GO" id="GO:0005680">
    <property type="term" value="C:anaphase-promoting complex"/>
    <property type="evidence" value="ECO:0007669"/>
    <property type="project" value="InterPro"/>
</dbReference>
<evidence type="ECO:0000256" key="8">
    <source>
        <dbReference type="ARBA" id="ARBA00022833"/>
    </source>
</evidence>
<evidence type="ECO:0000256" key="4">
    <source>
        <dbReference type="ARBA" id="ARBA00022723"/>
    </source>
</evidence>
<dbReference type="CDD" id="cd16456">
    <property type="entry name" value="RING-H2_APC11"/>
    <property type="match status" value="1"/>
</dbReference>
<dbReference type="EMBL" id="CM016762">
    <property type="protein sequence ID" value="TMS35211.1"/>
    <property type="molecule type" value="Genomic_DNA"/>
</dbReference>
<evidence type="ECO:0000256" key="2">
    <source>
        <dbReference type="ARBA" id="ARBA00013928"/>
    </source>
</evidence>
<evidence type="ECO:0000256" key="10">
    <source>
        <dbReference type="PROSITE-ProRule" id="PRU00175"/>
    </source>
</evidence>
<sequence>MHADYVHPCSANGEQTASGTSYLRHSSELCQLHKTRNSPERRRSQTRISRLSCLRTLTWKISVKRYVGFAEWKWIKQTTDDNCGICLQVFEACCVECKLPGDKCPLVEGRCKHSFHVHCINKWIRTHGGGRGQCPLCRQEWMAPPTPIPMANMTTP</sequence>
<organism evidence="12 13">
    <name type="scientific">Steinernema carpocapsae</name>
    <name type="common">Entomopathogenic nematode</name>
    <dbReference type="NCBI Taxonomy" id="34508"/>
    <lineage>
        <taxon>Eukaryota</taxon>
        <taxon>Metazoa</taxon>
        <taxon>Ecdysozoa</taxon>
        <taxon>Nematoda</taxon>
        <taxon>Chromadorea</taxon>
        <taxon>Rhabditida</taxon>
        <taxon>Tylenchina</taxon>
        <taxon>Panagrolaimomorpha</taxon>
        <taxon>Strongyloidoidea</taxon>
        <taxon>Steinernematidae</taxon>
        <taxon>Steinernema</taxon>
    </lineage>
</organism>
<keyword evidence="6" id="KW-0498">Mitosis</keyword>
<gene>
    <name evidence="12" type="ORF">L596_002660</name>
</gene>
<keyword evidence="8" id="KW-0862">Zinc</keyword>
<evidence type="ECO:0000256" key="7">
    <source>
        <dbReference type="ARBA" id="ARBA00022786"/>
    </source>
</evidence>
<comment type="similarity">
    <text evidence="1">Belongs to the RING-box family.</text>
</comment>
<name>A0A4U8UQE0_STECR</name>
<dbReference type="GO" id="GO:0031145">
    <property type="term" value="P:anaphase-promoting complex-dependent catabolic process"/>
    <property type="evidence" value="ECO:0007669"/>
    <property type="project" value="InterPro"/>
</dbReference>
<dbReference type="STRING" id="34508.A0A4U8UQE0"/>
<keyword evidence="5 10" id="KW-0863">Zinc-finger</keyword>
<evidence type="ECO:0000259" key="11">
    <source>
        <dbReference type="PROSITE" id="PS50089"/>
    </source>
</evidence>
<dbReference type="Pfam" id="PF12861">
    <property type="entry name" value="zf-ANAPC11"/>
    <property type="match status" value="1"/>
</dbReference>
<dbReference type="Gene3D" id="3.30.40.10">
    <property type="entry name" value="Zinc/RING finger domain, C3HC4 (zinc finger)"/>
    <property type="match status" value="1"/>
</dbReference>
<dbReference type="EMBL" id="AZBU02000001">
    <property type="protein sequence ID" value="TMS35211.1"/>
    <property type="molecule type" value="Genomic_DNA"/>
</dbReference>
<protein>
    <recommendedName>
        <fullName evidence="2">Anaphase-promoting complex subunit 11</fullName>
    </recommendedName>
</protein>
<keyword evidence="9" id="KW-0131">Cell cycle</keyword>
<dbReference type="InterPro" id="IPR001841">
    <property type="entry name" value="Znf_RING"/>
</dbReference>
<dbReference type="InterPro" id="IPR051031">
    <property type="entry name" value="RING-box_E3_Ubiquitin_Ligase"/>
</dbReference>
<dbReference type="SUPFAM" id="SSF57850">
    <property type="entry name" value="RING/U-box"/>
    <property type="match status" value="1"/>
</dbReference>
<keyword evidence="7" id="KW-0833">Ubl conjugation pathway</keyword>